<gene>
    <name evidence="1" type="ORF">F5613_002222</name>
</gene>
<sequence>MIQNILSTKTISVFLPMKNVNFFIVKVLVNY</sequence>
<protein>
    <submittedName>
        <fullName evidence="1">Uncharacterized protein</fullName>
    </submittedName>
</protein>
<keyword evidence="2" id="KW-1185">Reference proteome</keyword>
<organism evidence="1 2">
    <name type="scientific">Macellibacteroides fermentans</name>
    <dbReference type="NCBI Taxonomy" id="879969"/>
    <lineage>
        <taxon>Bacteria</taxon>
        <taxon>Pseudomonadati</taxon>
        <taxon>Bacteroidota</taxon>
        <taxon>Bacteroidia</taxon>
        <taxon>Bacteroidales</taxon>
        <taxon>Porphyromonadaceae</taxon>
        <taxon>Macellibacteroides</taxon>
    </lineage>
</organism>
<dbReference type="Proteomes" id="UP000574332">
    <property type="component" value="Unassembled WGS sequence"/>
</dbReference>
<proteinExistence type="predicted"/>
<dbReference type="AlphaFoldDB" id="A0A8E2D4G2"/>
<accession>A0A8E2D4G2</accession>
<name>A0A8E2D4G2_9PORP</name>
<reference evidence="1 2" key="1">
    <citation type="submission" date="2020-07" db="EMBL/GenBank/DDBJ databases">
        <title>Genomic Encyclopedia of Type Strains, Phase IV (KMG-IV): sequencing the most valuable type-strain genomes for metagenomic binning, comparative biology and taxonomic classification.</title>
        <authorList>
            <person name="Goeker M."/>
        </authorList>
    </citation>
    <scope>NUCLEOTIDE SEQUENCE [LARGE SCALE GENOMIC DNA]</scope>
    <source>
        <strain evidence="1 2">DSM 23697</strain>
    </source>
</reference>
<dbReference type="EMBL" id="JACCCY010000003">
    <property type="protein sequence ID" value="NYI50092.1"/>
    <property type="molecule type" value="Genomic_DNA"/>
</dbReference>
<comment type="caution">
    <text evidence="1">The sequence shown here is derived from an EMBL/GenBank/DDBJ whole genome shotgun (WGS) entry which is preliminary data.</text>
</comment>
<evidence type="ECO:0000313" key="1">
    <source>
        <dbReference type="EMBL" id="NYI50092.1"/>
    </source>
</evidence>
<evidence type="ECO:0000313" key="2">
    <source>
        <dbReference type="Proteomes" id="UP000574332"/>
    </source>
</evidence>